<reference evidence="3" key="1">
    <citation type="submission" date="2017-02" db="UniProtKB">
        <authorList>
            <consortium name="WormBaseParasite"/>
        </authorList>
    </citation>
    <scope>IDENTIFICATION</scope>
</reference>
<keyword evidence="2" id="KW-1185">Reference proteome</keyword>
<protein>
    <submittedName>
        <fullName evidence="3">Activin_recp domain-containing protein</fullName>
    </submittedName>
</protein>
<keyword evidence="1" id="KW-0812">Transmembrane</keyword>
<dbReference type="WBParaSite" id="EEL_0000083901-mRNA-1">
    <property type="protein sequence ID" value="EEL_0000083901-mRNA-1"/>
    <property type="gene ID" value="EEL_0000083901"/>
</dbReference>
<evidence type="ECO:0000256" key="1">
    <source>
        <dbReference type="SAM" id="Phobius"/>
    </source>
</evidence>
<keyword evidence="1" id="KW-1133">Transmembrane helix</keyword>
<feature type="transmembrane region" description="Helical" evidence="1">
    <location>
        <begin position="6"/>
        <end position="29"/>
    </location>
</feature>
<organism evidence="2 3">
    <name type="scientific">Elaeophora elaphi</name>
    <dbReference type="NCBI Taxonomy" id="1147741"/>
    <lineage>
        <taxon>Eukaryota</taxon>
        <taxon>Metazoa</taxon>
        <taxon>Ecdysozoa</taxon>
        <taxon>Nematoda</taxon>
        <taxon>Chromadorea</taxon>
        <taxon>Rhabditida</taxon>
        <taxon>Spirurina</taxon>
        <taxon>Spiruromorpha</taxon>
        <taxon>Filarioidea</taxon>
        <taxon>Onchocercidae</taxon>
        <taxon>Elaeophora</taxon>
    </lineage>
</organism>
<name>A0A0R3RHC3_9BILA</name>
<dbReference type="AlphaFoldDB" id="A0A0R3RHC3"/>
<proteinExistence type="predicted"/>
<keyword evidence="1" id="KW-0472">Membrane</keyword>
<evidence type="ECO:0000313" key="3">
    <source>
        <dbReference type="WBParaSite" id="EEL_0000083901-mRNA-1"/>
    </source>
</evidence>
<evidence type="ECO:0000313" key="2">
    <source>
        <dbReference type="Proteomes" id="UP000050640"/>
    </source>
</evidence>
<dbReference type="Proteomes" id="UP000050640">
    <property type="component" value="Unplaced"/>
</dbReference>
<sequence>MVDTTHATFIILLTFVISATIAIKCQIYFRKGRSPPKTNGTEDCESSSCCFTAQLHHNRRVFQIKGCDADDVQDNMQIYVPSLTGKPWENIMEACLVASECRVHNDLLGGKGESYLCGCDSDFCNVKSFQDIFPQLKNEPHNHKIFQASTSNDNLSWIVSASATSRSSWGLISPKVNRKQDSIC</sequence>
<accession>A0A0R3RHC3</accession>